<gene>
    <name evidence="4" type="ordered locus">FraEuI1c_2500</name>
</gene>
<keyword evidence="2 4" id="KW-0808">Transferase</keyword>
<dbReference type="CDD" id="cd02440">
    <property type="entry name" value="AdoMet_MTases"/>
    <property type="match status" value="1"/>
</dbReference>
<dbReference type="Pfam" id="PF13649">
    <property type="entry name" value="Methyltransf_25"/>
    <property type="match status" value="1"/>
</dbReference>
<dbReference type="RefSeq" id="WP_013423652.1">
    <property type="nucleotide sequence ID" value="NC_014666.1"/>
</dbReference>
<evidence type="ECO:0000313" key="5">
    <source>
        <dbReference type="Proteomes" id="UP000002484"/>
    </source>
</evidence>
<name>E3J2M0_PSEI1</name>
<dbReference type="InterPro" id="IPR051052">
    <property type="entry name" value="Diverse_substrate_MTase"/>
</dbReference>
<dbReference type="GO" id="GO:0008168">
    <property type="term" value="F:methyltransferase activity"/>
    <property type="evidence" value="ECO:0007669"/>
    <property type="project" value="UniProtKB-KW"/>
</dbReference>
<evidence type="ECO:0000259" key="3">
    <source>
        <dbReference type="Pfam" id="PF13649"/>
    </source>
</evidence>
<dbReference type="InterPro" id="IPR029063">
    <property type="entry name" value="SAM-dependent_MTases_sf"/>
</dbReference>
<dbReference type="InParanoid" id="E3J2M0"/>
<dbReference type="AlphaFoldDB" id="E3J2M0"/>
<dbReference type="GO" id="GO:0032259">
    <property type="term" value="P:methylation"/>
    <property type="evidence" value="ECO:0007669"/>
    <property type="project" value="UniProtKB-KW"/>
</dbReference>
<keyword evidence="1 4" id="KW-0489">Methyltransferase</keyword>
<dbReference type="PANTHER" id="PTHR44942">
    <property type="entry name" value="METHYLTRANSF_11 DOMAIN-CONTAINING PROTEIN"/>
    <property type="match status" value="1"/>
</dbReference>
<dbReference type="InterPro" id="IPR041698">
    <property type="entry name" value="Methyltransf_25"/>
</dbReference>
<reference evidence="4 5" key="1">
    <citation type="submission" date="2010-10" db="EMBL/GenBank/DDBJ databases">
        <title>Complete sequence of Frankia sp. EuI1c.</title>
        <authorList>
            <consortium name="US DOE Joint Genome Institute"/>
            <person name="Lucas S."/>
            <person name="Copeland A."/>
            <person name="Lapidus A."/>
            <person name="Cheng J.-F."/>
            <person name="Bruce D."/>
            <person name="Goodwin L."/>
            <person name="Pitluck S."/>
            <person name="Chertkov O."/>
            <person name="Detter J.C."/>
            <person name="Han C."/>
            <person name="Tapia R."/>
            <person name="Land M."/>
            <person name="Hauser L."/>
            <person name="Jeffries C."/>
            <person name="Kyrpides N."/>
            <person name="Ivanova N."/>
            <person name="Mikhailova N."/>
            <person name="Beauchemin N."/>
            <person name="Sen A."/>
            <person name="Sur S.A."/>
            <person name="Gtari M."/>
            <person name="Wall L."/>
            <person name="Tisa L."/>
            <person name="Woyke T."/>
        </authorList>
    </citation>
    <scope>NUCLEOTIDE SEQUENCE [LARGE SCALE GENOMIC DNA]</scope>
    <source>
        <strain evidence="5">DSM 45817 / CECT 9037 / EuI1c</strain>
    </source>
</reference>
<dbReference type="OrthoDB" id="9797252at2"/>
<organism evidence="4 5">
    <name type="scientific">Pseudofrankia inefficax (strain DSM 45817 / CECT 9037 / DDB 130130 / EuI1c)</name>
    <name type="common">Frankia inefficax</name>
    <dbReference type="NCBI Taxonomy" id="298654"/>
    <lineage>
        <taxon>Bacteria</taxon>
        <taxon>Bacillati</taxon>
        <taxon>Actinomycetota</taxon>
        <taxon>Actinomycetes</taxon>
        <taxon>Frankiales</taxon>
        <taxon>Frankiaceae</taxon>
        <taxon>Pseudofrankia</taxon>
    </lineage>
</organism>
<keyword evidence="5" id="KW-1185">Reference proteome</keyword>
<dbReference type="STRING" id="298654.FraEuI1c_2500"/>
<evidence type="ECO:0000313" key="4">
    <source>
        <dbReference type="EMBL" id="ADP80534.1"/>
    </source>
</evidence>
<sequence>MATPSAKFDGLADSYERTRPRYPVELFAHAVGLLPTDARPTVVDVGAGTGIALEALLPLLPAEADVHAVDVSGEMIELGRQKFPAVTWAKGNAEQHLATFTGVDLVTAAQSYQWLDRPAFRAAAASALRPGGVCLVIQNNRDLTAGGLAADYEDLLEELSPFYSRGFRAIDVEGELATTFDEVRRAEQAWRQPLTVGEFVTMSSSSTQAQRAIAAVGVQFLRRVRALAARHEKDGHVHVPYITEAFYGKAHA</sequence>
<dbReference type="eggNOG" id="COG2226">
    <property type="taxonomic scope" value="Bacteria"/>
</dbReference>
<dbReference type="HOGENOM" id="CLU_049344_3_4_11"/>
<proteinExistence type="predicted"/>
<dbReference type="Gene3D" id="3.40.50.150">
    <property type="entry name" value="Vaccinia Virus protein VP39"/>
    <property type="match status" value="1"/>
</dbReference>
<dbReference type="Proteomes" id="UP000002484">
    <property type="component" value="Chromosome"/>
</dbReference>
<evidence type="ECO:0000256" key="2">
    <source>
        <dbReference type="ARBA" id="ARBA00022679"/>
    </source>
</evidence>
<feature type="domain" description="Methyltransferase" evidence="3">
    <location>
        <begin position="42"/>
        <end position="132"/>
    </location>
</feature>
<dbReference type="SUPFAM" id="SSF53335">
    <property type="entry name" value="S-adenosyl-L-methionine-dependent methyltransferases"/>
    <property type="match status" value="1"/>
</dbReference>
<evidence type="ECO:0000256" key="1">
    <source>
        <dbReference type="ARBA" id="ARBA00022603"/>
    </source>
</evidence>
<dbReference type="EMBL" id="CP002299">
    <property type="protein sequence ID" value="ADP80534.1"/>
    <property type="molecule type" value="Genomic_DNA"/>
</dbReference>
<dbReference type="PANTHER" id="PTHR44942:SF4">
    <property type="entry name" value="METHYLTRANSFERASE TYPE 11 DOMAIN-CONTAINING PROTEIN"/>
    <property type="match status" value="1"/>
</dbReference>
<protein>
    <submittedName>
        <fullName evidence="4">Methyltransferase type 11</fullName>
    </submittedName>
</protein>
<accession>E3J2M0</accession>
<dbReference type="KEGG" id="fri:FraEuI1c_2500"/>